<evidence type="ECO:0000256" key="5">
    <source>
        <dbReference type="ARBA" id="ARBA00022832"/>
    </source>
</evidence>
<evidence type="ECO:0000256" key="2">
    <source>
        <dbReference type="ARBA" id="ARBA00006484"/>
    </source>
</evidence>
<dbReference type="GO" id="GO:0030497">
    <property type="term" value="P:fatty acid elongation"/>
    <property type="evidence" value="ECO:0007669"/>
    <property type="project" value="UniProtKB-ARBA"/>
</dbReference>
<dbReference type="GO" id="GO:0004316">
    <property type="term" value="F:3-oxoacyl-[acyl-carrier-protein] reductase (NADPH) activity"/>
    <property type="evidence" value="ECO:0007669"/>
    <property type="project" value="UniProtKB-UniRule"/>
</dbReference>
<dbReference type="AlphaFoldDB" id="F2NG24"/>
<dbReference type="NCBIfam" id="TIGR01830">
    <property type="entry name" value="3oxo_ACP_reduc"/>
    <property type="match status" value="1"/>
</dbReference>
<gene>
    <name evidence="14" type="ordered locus">Desac_0551</name>
</gene>
<feature type="binding site" evidence="11">
    <location>
        <position position="188"/>
    </location>
    <ligand>
        <name>NADP(+)</name>
        <dbReference type="ChEBI" id="CHEBI:58349"/>
    </ligand>
</feature>
<dbReference type="EMBL" id="CP002629">
    <property type="protein sequence ID" value="AEB08437.1"/>
    <property type="molecule type" value="Genomic_DNA"/>
</dbReference>
<feature type="active site" description="Proton acceptor" evidence="10">
    <location>
        <position position="155"/>
    </location>
</feature>
<dbReference type="SMART" id="SM00822">
    <property type="entry name" value="PKS_KR"/>
    <property type="match status" value="1"/>
</dbReference>
<dbReference type="Gene3D" id="3.40.50.720">
    <property type="entry name" value="NAD(P)-binding Rossmann-like Domain"/>
    <property type="match status" value="1"/>
</dbReference>
<name>F2NG24_DESAR</name>
<feature type="domain" description="Ketoreductase" evidence="13">
    <location>
        <begin position="6"/>
        <end position="191"/>
    </location>
</feature>
<dbReference type="InterPro" id="IPR050259">
    <property type="entry name" value="SDR"/>
</dbReference>
<organism evidence="14 15">
    <name type="scientific">Desulfobacca acetoxidans (strain ATCC 700848 / DSM 11109 / ASRB2)</name>
    <dbReference type="NCBI Taxonomy" id="880072"/>
    <lineage>
        <taxon>Bacteria</taxon>
        <taxon>Pseudomonadati</taxon>
        <taxon>Thermodesulfobacteriota</taxon>
        <taxon>Desulfobaccia</taxon>
        <taxon>Desulfobaccales</taxon>
        <taxon>Desulfobaccaceae</taxon>
        <taxon>Desulfobacca</taxon>
    </lineage>
</organism>
<evidence type="ECO:0000256" key="1">
    <source>
        <dbReference type="ARBA" id="ARBA00005194"/>
    </source>
</evidence>
<feature type="binding site" evidence="11">
    <location>
        <position position="90"/>
    </location>
    <ligand>
        <name>NADP(+)</name>
        <dbReference type="ChEBI" id="CHEBI:58349"/>
    </ligand>
</feature>
<evidence type="ECO:0000313" key="15">
    <source>
        <dbReference type="Proteomes" id="UP000000483"/>
    </source>
</evidence>
<dbReference type="Pfam" id="PF13561">
    <property type="entry name" value="adh_short_C2"/>
    <property type="match status" value="1"/>
</dbReference>
<dbReference type="Proteomes" id="UP000000483">
    <property type="component" value="Chromosome"/>
</dbReference>
<dbReference type="FunFam" id="3.40.50.720:FF:000037">
    <property type="entry name" value="3-oxoacyl-[acyl-carrier-protein] reductase FabG"/>
    <property type="match status" value="1"/>
</dbReference>
<comment type="function">
    <text evidence="12">Catalyzes the NADPH-dependent reduction of beta-ketoacyl-ACP substrates to beta-hydroxyacyl-ACP products, the first reductive step in the elongation cycle of fatty acid biosynthesis.</text>
</comment>
<dbReference type="KEGG" id="dao:Desac_0551"/>
<evidence type="ECO:0000256" key="6">
    <source>
        <dbReference type="ARBA" id="ARBA00022857"/>
    </source>
</evidence>
<evidence type="ECO:0000256" key="12">
    <source>
        <dbReference type="RuleBase" id="RU366074"/>
    </source>
</evidence>
<feature type="binding site" evidence="11">
    <location>
        <begin position="63"/>
        <end position="64"/>
    </location>
    <ligand>
        <name>NADP(+)</name>
        <dbReference type="ChEBI" id="CHEBI:58349"/>
    </ligand>
</feature>
<evidence type="ECO:0000256" key="11">
    <source>
        <dbReference type="PIRSR" id="PIRSR611284-2"/>
    </source>
</evidence>
<dbReference type="NCBIfam" id="NF009466">
    <property type="entry name" value="PRK12826.1-2"/>
    <property type="match status" value="1"/>
</dbReference>
<dbReference type="PROSITE" id="PS00061">
    <property type="entry name" value="ADH_SHORT"/>
    <property type="match status" value="1"/>
</dbReference>
<reference evidence="15" key="2">
    <citation type="submission" date="2011-03" db="EMBL/GenBank/DDBJ databases">
        <title>The complete genome of Desulfobacca acetoxidans DSM 11109.</title>
        <authorList>
            <consortium name="US DOE Joint Genome Institute (JGI-PGF)"/>
            <person name="Lucas S."/>
            <person name="Copeland A."/>
            <person name="Lapidus A."/>
            <person name="Bruce D."/>
            <person name="Goodwin L."/>
            <person name="Pitluck S."/>
            <person name="Peters L."/>
            <person name="Kyrpides N."/>
            <person name="Mavromatis K."/>
            <person name="Ivanova N."/>
            <person name="Ovchinnikova G."/>
            <person name="Teshima H."/>
            <person name="Detter J.C."/>
            <person name="Han C."/>
            <person name="Land M."/>
            <person name="Hauser L."/>
            <person name="Markowitz V."/>
            <person name="Cheng J.-F."/>
            <person name="Hugenholtz P."/>
            <person name="Woyke T."/>
            <person name="Wu D."/>
            <person name="Spring S."/>
            <person name="Schueler E."/>
            <person name="Brambilla E."/>
            <person name="Klenk H.-P."/>
            <person name="Eisen J.A."/>
        </authorList>
    </citation>
    <scope>NUCLEOTIDE SEQUENCE [LARGE SCALE GENOMIC DNA]</scope>
    <source>
        <strain evidence="15">ATCC 700848 / DSM 11109 / ASRB2</strain>
    </source>
</reference>
<comment type="pathway">
    <text evidence="1 12">Lipid metabolism; fatty acid biosynthesis.</text>
</comment>
<dbReference type="OrthoDB" id="9804774at2"/>
<dbReference type="eggNOG" id="COG1028">
    <property type="taxonomic scope" value="Bacteria"/>
</dbReference>
<evidence type="ECO:0000256" key="3">
    <source>
        <dbReference type="ARBA" id="ARBA00012948"/>
    </source>
</evidence>
<dbReference type="InterPro" id="IPR057326">
    <property type="entry name" value="KR_dom"/>
</dbReference>
<dbReference type="HOGENOM" id="CLU_010194_1_3_7"/>
<feature type="binding site" evidence="11">
    <location>
        <begin position="12"/>
        <end position="15"/>
    </location>
    <ligand>
        <name>NADP(+)</name>
        <dbReference type="ChEBI" id="CHEBI:58349"/>
    </ligand>
</feature>
<sequence>MSDIHRVALVTGASRGIGRACVIALAQPKMMLYVNDVANFDQAAETCEQARAQGAQAEVLGFNVADPADVTAAVDTIVKSQGRLDILVNNAGIARDNLIARLKEQDWDQVLNVNLKGAFNCIKAATRPMMKQRWGRIISLSSVVAFMGNPGQANYAASKAGLVGLTKAAARELASRQITVNAIAPGFIATDMTAGLPEKIQADMLAQIPLNRFGAPEEVAALVAFLASEAAGYITGEVIHINGGLIMA</sequence>
<keyword evidence="9 12" id="KW-0275">Fatty acid biosynthesis</keyword>
<dbReference type="CDD" id="cd05333">
    <property type="entry name" value="BKR_SDR_c"/>
    <property type="match status" value="1"/>
</dbReference>
<keyword evidence="5 12" id="KW-0276">Fatty acid metabolism</keyword>
<accession>F2NG24</accession>
<dbReference type="EC" id="1.1.1.100" evidence="3 12"/>
<dbReference type="InterPro" id="IPR036291">
    <property type="entry name" value="NAD(P)-bd_dom_sf"/>
</dbReference>
<dbReference type="InterPro" id="IPR020904">
    <property type="entry name" value="Sc_DH/Rdtase_CS"/>
</dbReference>
<evidence type="ECO:0000256" key="10">
    <source>
        <dbReference type="PIRSR" id="PIRSR611284-1"/>
    </source>
</evidence>
<dbReference type="UniPathway" id="UPA00094"/>
<comment type="catalytic activity">
    <reaction evidence="12">
        <text>a (3R)-hydroxyacyl-[ACP] + NADP(+) = a 3-oxoacyl-[ACP] + NADPH + H(+)</text>
        <dbReference type="Rhea" id="RHEA:17397"/>
        <dbReference type="Rhea" id="RHEA-COMP:9916"/>
        <dbReference type="Rhea" id="RHEA-COMP:9945"/>
        <dbReference type="ChEBI" id="CHEBI:15378"/>
        <dbReference type="ChEBI" id="CHEBI:57783"/>
        <dbReference type="ChEBI" id="CHEBI:58349"/>
        <dbReference type="ChEBI" id="CHEBI:78776"/>
        <dbReference type="ChEBI" id="CHEBI:78827"/>
        <dbReference type="EC" id="1.1.1.100"/>
    </reaction>
</comment>
<keyword evidence="7 12" id="KW-0560">Oxidoreductase</keyword>
<evidence type="ECO:0000259" key="13">
    <source>
        <dbReference type="SMART" id="SM00822"/>
    </source>
</evidence>
<dbReference type="PANTHER" id="PTHR42879:SF2">
    <property type="entry name" value="3-OXOACYL-[ACYL-CARRIER-PROTEIN] REDUCTASE FABG"/>
    <property type="match status" value="1"/>
</dbReference>
<feature type="binding site" evidence="11">
    <location>
        <begin position="155"/>
        <end position="159"/>
    </location>
    <ligand>
        <name>NADP(+)</name>
        <dbReference type="ChEBI" id="CHEBI:58349"/>
    </ligand>
</feature>
<proteinExistence type="inferred from homology"/>
<evidence type="ECO:0000256" key="8">
    <source>
        <dbReference type="ARBA" id="ARBA00023098"/>
    </source>
</evidence>
<dbReference type="PANTHER" id="PTHR42879">
    <property type="entry name" value="3-OXOACYL-(ACYL-CARRIER-PROTEIN) REDUCTASE"/>
    <property type="match status" value="1"/>
</dbReference>
<dbReference type="PRINTS" id="PR00080">
    <property type="entry name" value="SDRFAMILY"/>
</dbReference>
<evidence type="ECO:0000256" key="4">
    <source>
        <dbReference type="ARBA" id="ARBA00022516"/>
    </source>
</evidence>
<keyword evidence="8 12" id="KW-0443">Lipid metabolism</keyword>
<dbReference type="InterPro" id="IPR011284">
    <property type="entry name" value="3oxo_ACP_reduc"/>
</dbReference>
<comment type="subunit">
    <text evidence="12">Homotetramer.</text>
</comment>
<keyword evidence="15" id="KW-1185">Reference proteome</keyword>
<dbReference type="SUPFAM" id="SSF51735">
    <property type="entry name" value="NAD(P)-binding Rossmann-fold domains"/>
    <property type="match status" value="1"/>
</dbReference>
<comment type="similarity">
    <text evidence="2 12">Belongs to the short-chain dehydrogenases/reductases (SDR) family.</text>
</comment>
<evidence type="ECO:0000256" key="9">
    <source>
        <dbReference type="ARBA" id="ARBA00023160"/>
    </source>
</evidence>
<evidence type="ECO:0000256" key="7">
    <source>
        <dbReference type="ARBA" id="ARBA00023002"/>
    </source>
</evidence>
<dbReference type="GO" id="GO:0051287">
    <property type="term" value="F:NAD binding"/>
    <property type="evidence" value="ECO:0007669"/>
    <property type="project" value="UniProtKB-UniRule"/>
</dbReference>
<dbReference type="STRING" id="880072.Desac_0551"/>
<dbReference type="RefSeq" id="WP_013705550.1">
    <property type="nucleotide sequence ID" value="NC_015388.1"/>
</dbReference>
<dbReference type="PRINTS" id="PR00081">
    <property type="entry name" value="GDHRDH"/>
</dbReference>
<dbReference type="InterPro" id="IPR002347">
    <property type="entry name" value="SDR_fam"/>
</dbReference>
<protein>
    <recommendedName>
        <fullName evidence="3 12">3-oxoacyl-[acyl-carrier-protein] reductase</fullName>
        <ecNumber evidence="3 12">1.1.1.100</ecNumber>
    </recommendedName>
</protein>
<keyword evidence="6 11" id="KW-0521">NADP</keyword>
<evidence type="ECO:0000313" key="14">
    <source>
        <dbReference type="EMBL" id="AEB08437.1"/>
    </source>
</evidence>
<reference evidence="14 15" key="1">
    <citation type="journal article" date="2011" name="Stand. Genomic Sci.">
        <title>Complete genome sequence of the acetate-degrading sulfate reducer Desulfobacca acetoxidans type strain (ASRB2).</title>
        <authorList>
            <person name="Goker M."/>
            <person name="Teshima H."/>
            <person name="Lapidus A."/>
            <person name="Nolan M."/>
            <person name="Lucas S."/>
            <person name="Hammon N."/>
            <person name="Deshpande S."/>
            <person name="Cheng J.F."/>
            <person name="Tapia R."/>
            <person name="Han C."/>
            <person name="Goodwin L."/>
            <person name="Pitluck S."/>
            <person name="Huntemann M."/>
            <person name="Liolios K."/>
            <person name="Ivanova N."/>
            <person name="Pagani I."/>
            <person name="Mavromatis K."/>
            <person name="Ovchinikova G."/>
            <person name="Pati A."/>
            <person name="Chen A."/>
            <person name="Palaniappan K."/>
            <person name="Land M."/>
            <person name="Hauser L."/>
            <person name="Brambilla E.M."/>
            <person name="Rohde M."/>
            <person name="Spring S."/>
            <person name="Detter J.C."/>
            <person name="Woyke T."/>
            <person name="Bristow J."/>
            <person name="Eisen J.A."/>
            <person name="Markowitz V."/>
            <person name="Hugenholtz P."/>
            <person name="Kyrpides N.C."/>
            <person name="Klenk H.P."/>
        </authorList>
    </citation>
    <scope>NUCLEOTIDE SEQUENCE [LARGE SCALE GENOMIC DNA]</scope>
    <source>
        <strain evidence="15">ATCC 700848 / DSM 11109 / ASRB2</strain>
    </source>
</reference>
<keyword evidence="4 12" id="KW-0444">Lipid biosynthesis</keyword>